<dbReference type="PANTHER" id="PTHR28037">
    <property type="entry name" value="ALCOHOL O-ACETYLTRANSFERASE 1-RELATED"/>
    <property type="match status" value="1"/>
</dbReference>
<sequence>MGLYPFAAQSCQYSSPASASLESCRQAVRAALRQVVLEIPALQVGIGAADTNEPVFLRLESLDLSNHLEWRDIFETGSTAYDSALVNVLKTDHIRDWQDVSKIPPWKLVVFQRPASDEEPGLIFDFLFEAHHSIADGRSLTVVHEHLAKALDELYVDPGETQDVVTLPSDPILTPSLENLMSFDISKMYLFKTLWGEFAPAWLRGQPAALPWTGEPVTLEKRPLHTRLVTIPAKAVSRLLEACRAHSTTITPLLNALIAASLARQLPENSTLGGFRGFTVIGLRPFADKSKIPGTTDLKQCMGDMSTGVGHDLSPSTISNLRTVCKNSSDLEDSEALIWDLTKRMGSEIKARLAVLPKDDITGLLQWVSDWFKRARESEGKPRGDTWELSNLGTMSTAAEGEWKLRRSIFSQSFSAFGPAISVNVSTVTAGPMAISVISADGVVSSEVIDELGNDLETWLKIFLPQADSGSLRLRGTAWI</sequence>
<dbReference type="AlphaFoldDB" id="A0A9W9NCL5"/>
<evidence type="ECO:0000313" key="2">
    <source>
        <dbReference type="Proteomes" id="UP001150941"/>
    </source>
</evidence>
<dbReference type="Proteomes" id="UP001150941">
    <property type="component" value="Unassembled WGS sequence"/>
</dbReference>
<comment type="caution">
    <text evidence="1">The sequence shown here is derived from an EMBL/GenBank/DDBJ whole genome shotgun (WGS) entry which is preliminary data.</text>
</comment>
<gene>
    <name evidence="1" type="ORF">N7468_010383</name>
</gene>
<keyword evidence="2" id="KW-1185">Reference proteome</keyword>
<dbReference type="OrthoDB" id="2150604at2759"/>
<proteinExistence type="predicted"/>
<evidence type="ECO:0008006" key="3">
    <source>
        <dbReference type="Google" id="ProtNLM"/>
    </source>
</evidence>
<dbReference type="PANTHER" id="PTHR28037:SF1">
    <property type="entry name" value="ALCOHOL O-ACETYLTRANSFERASE 1-RELATED"/>
    <property type="match status" value="1"/>
</dbReference>
<reference evidence="1" key="2">
    <citation type="journal article" date="2023" name="IMA Fungus">
        <title>Comparative genomic study of the Penicillium genus elucidates a diverse pangenome and 15 lateral gene transfer events.</title>
        <authorList>
            <person name="Petersen C."/>
            <person name="Sorensen T."/>
            <person name="Nielsen M.R."/>
            <person name="Sondergaard T.E."/>
            <person name="Sorensen J.L."/>
            <person name="Fitzpatrick D.A."/>
            <person name="Frisvad J.C."/>
            <person name="Nielsen K.L."/>
        </authorList>
    </citation>
    <scope>NUCLEOTIDE SEQUENCE</scope>
    <source>
        <strain evidence="1">IBT 19713</strain>
    </source>
</reference>
<organism evidence="1 2">
    <name type="scientific">Penicillium chermesinum</name>
    <dbReference type="NCBI Taxonomy" id="63820"/>
    <lineage>
        <taxon>Eukaryota</taxon>
        <taxon>Fungi</taxon>
        <taxon>Dikarya</taxon>
        <taxon>Ascomycota</taxon>
        <taxon>Pezizomycotina</taxon>
        <taxon>Eurotiomycetes</taxon>
        <taxon>Eurotiomycetidae</taxon>
        <taxon>Eurotiales</taxon>
        <taxon>Aspergillaceae</taxon>
        <taxon>Penicillium</taxon>
    </lineage>
</organism>
<dbReference type="RefSeq" id="XP_058326246.1">
    <property type="nucleotide sequence ID" value="XM_058479678.1"/>
</dbReference>
<protein>
    <recommendedName>
        <fullName evidence="3">Alcohol acetyltransferase</fullName>
    </recommendedName>
</protein>
<dbReference type="GO" id="GO:0008080">
    <property type="term" value="F:N-acetyltransferase activity"/>
    <property type="evidence" value="ECO:0007669"/>
    <property type="project" value="TreeGrafter"/>
</dbReference>
<reference evidence="1" key="1">
    <citation type="submission" date="2022-11" db="EMBL/GenBank/DDBJ databases">
        <authorList>
            <person name="Petersen C."/>
        </authorList>
    </citation>
    <scope>NUCLEOTIDE SEQUENCE</scope>
    <source>
        <strain evidence="1">IBT 19713</strain>
    </source>
</reference>
<dbReference type="GeneID" id="83206982"/>
<accession>A0A9W9NCL5</accession>
<dbReference type="EMBL" id="JAPQKS010000008">
    <property type="protein sequence ID" value="KAJ5217375.1"/>
    <property type="molecule type" value="Genomic_DNA"/>
</dbReference>
<name>A0A9W9NCL5_9EURO</name>
<dbReference type="InterPro" id="IPR023213">
    <property type="entry name" value="CAT-like_dom_sf"/>
</dbReference>
<dbReference type="Pfam" id="PF07247">
    <property type="entry name" value="AATase"/>
    <property type="match status" value="1"/>
</dbReference>
<dbReference type="SUPFAM" id="SSF52777">
    <property type="entry name" value="CoA-dependent acyltransferases"/>
    <property type="match status" value="2"/>
</dbReference>
<dbReference type="InterPro" id="IPR010828">
    <property type="entry name" value="Atf2/Sli1-like"/>
</dbReference>
<dbReference type="InterPro" id="IPR052058">
    <property type="entry name" value="Alcohol_O-acetyltransferase"/>
</dbReference>
<evidence type="ECO:0000313" key="1">
    <source>
        <dbReference type="EMBL" id="KAJ5217375.1"/>
    </source>
</evidence>
<dbReference type="Gene3D" id="3.30.559.10">
    <property type="entry name" value="Chloramphenicol acetyltransferase-like domain"/>
    <property type="match status" value="1"/>
</dbReference>